<dbReference type="PANTHER" id="PTHR34980:SF1">
    <property type="entry name" value="INNER MEMBRANE PROTEIN"/>
    <property type="match status" value="1"/>
</dbReference>
<evidence type="ECO:0000313" key="2">
    <source>
        <dbReference type="EMBL" id="RWR03219.1"/>
    </source>
</evidence>
<dbReference type="GO" id="GO:0005886">
    <property type="term" value="C:plasma membrane"/>
    <property type="evidence" value="ECO:0007669"/>
    <property type="project" value="TreeGrafter"/>
</dbReference>
<dbReference type="EMBL" id="JMEE01000003">
    <property type="protein sequence ID" value="RWR03219.1"/>
    <property type="molecule type" value="Genomic_DNA"/>
</dbReference>
<keyword evidence="3" id="KW-1185">Reference proteome</keyword>
<keyword evidence="1" id="KW-0812">Transmembrane</keyword>
<organism evidence="2 3">
    <name type="scientific">[Pantoea] beijingensis</name>
    <dbReference type="NCBI Taxonomy" id="1324864"/>
    <lineage>
        <taxon>Bacteria</taxon>
        <taxon>Pseudomonadati</taxon>
        <taxon>Pseudomonadota</taxon>
        <taxon>Gammaproteobacteria</taxon>
        <taxon>Enterobacterales</taxon>
        <taxon>Erwiniaceae</taxon>
        <taxon>Erwinia</taxon>
    </lineage>
</organism>
<dbReference type="Pfam" id="PF05656">
    <property type="entry name" value="DUF805"/>
    <property type="match status" value="1"/>
</dbReference>
<evidence type="ECO:0000256" key="1">
    <source>
        <dbReference type="SAM" id="Phobius"/>
    </source>
</evidence>
<keyword evidence="1" id="KW-0472">Membrane</keyword>
<sequence>MTLQQWCFSLRGRIGRRDFWIWQVIWLALMTLLFTLAGKGWMDTQMAAFGVVCLFWPSSAVLVKRLHDRNRKGYWALLLIVAWMLLAGNWEVMGNTAQWIIGRFIPSLIVILMLLELGVFTGSPGDNRFGSEPRPVNYFGKPDYQ</sequence>
<feature type="transmembrane region" description="Helical" evidence="1">
    <location>
        <begin position="99"/>
        <end position="120"/>
    </location>
</feature>
<dbReference type="PANTHER" id="PTHR34980">
    <property type="entry name" value="INNER MEMBRANE PROTEIN-RELATED-RELATED"/>
    <property type="match status" value="1"/>
</dbReference>
<dbReference type="InterPro" id="IPR008523">
    <property type="entry name" value="DUF805"/>
</dbReference>
<dbReference type="RefSeq" id="WP_128175512.1">
    <property type="nucleotide sequence ID" value="NZ_CP071409.1"/>
</dbReference>
<comment type="caution">
    <text evidence="2">The sequence shown here is derived from an EMBL/GenBank/DDBJ whole genome shotgun (WGS) entry which is preliminary data.</text>
</comment>
<reference evidence="2 3" key="1">
    <citation type="submission" date="2014-04" db="EMBL/GenBank/DDBJ databases">
        <title>Draft genome sequence of Pantoea beijingensis strain LMG 27579, an emerging pathogen to Pleurotus eryngii with potential industrial application.</title>
        <authorList>
            <person name="Xu F."/>
            <person name="Liu Y."/>
            <person name="Wang S."/>
            <person name="Yin Y."/>
            <person name="Ma Y."/>
            <person name="Zhao S."/>
            <person name="Rong C."/>
        </authorList>
    </citation>
    <scope>NUCLEOTIDE SEQUENCE [LARGE SCALE GENOMIC DNA]</scope>
    <source>
        <strain evidence="2 3">LMG 27579</strain>
    </source>
</reference>
<gene>
    <name evidence="2" type="ORF">ED28_04110</name>
</gene>
<evidence type="ECO:0000313" key="3">
    <source>
        <dbReference type="Proteomes" id="UP000288794"/>
    </source>
</evidence>
<dbReference type="AlphaFoldDB" id="A0A443IGN8"/>
<dbReference type="Proteomes" id="UP000288794">
    <property type="component" value="Unassembled WGS sequence"/>
</dbReference>
<proteinExistence type="predicted"/>
<feature type="transmembrane region" description="Helical" evidence="1">
    <location>
        <begin position="20"/>
        <end position="38"/>
    </location>
</feature>
<keyword evidence="1" id="KW-1133">Transmembrane helix</keyword>
<protein>
    <submittedName>
        <fullName evidence="2">Membrane protein</fullName>
    </submittedName>
</protein>
<feature type="transmembrane region" description="Helical" evidence="1">
    <location>
        <begin position="75"/>
        <end position="93"/>
    </location>
</feature>
<accession>A0A443IGN8</accession>
<feature type="transmembrane region" description="Helical" evidence="1">
    <location>
        <begin position="44"/>
        <end position="63"/>
    </location>
</feature>
<name>A0A443IGN8_9GAMM</name>